<reference evidence="2" key="1">
    <citation type="submission" date="2024-05" db="EMBL/GenBank/DDBJ databases">
        <title>Genome Sequences of Four Agar- Degrading Marine Bacteria.</title>
        <authorList>
            <person name="Phillips E.K."/>
            <person name="Shaffer J.C."/>
            <person name="Henson M.W."/>
            <person name="Temperton B."/>
            <person name="Thrash C.J."/>
            <person name="Martin M.O."/>
        </authorList>
    </citation>
    <scope>NUCLEOTIDE SEQUENCE</scope>
    <source>
        <strain evidence="2">EKP203</strain>
    </source>
</reference>
<evidence type="ECO:0000313" key="2">
    <source>
        <dbReference type="EMBL" id="MDN2481961.1"/>
    </source>
</evidence>
<feature type="domain" description="PilZ" evidence="1">
    <location>
        <begin position="8"/>
        <end position="79"/>
    </location>
</feature>
<accession>A0ABT7Y1Q0</accession>
<sequence length="101" mass="11388">MLLSHLVSQDLSLKGLLLQLTDTQVRFNTDMLVQIEFTLPVSDIVVSLTANIVNLLEQQMRGCITEIDIESVSHLKRIVQLNVGDDQLLHREIEHLANWGG</sequence>
<comment type="caution">
    <text evidence="2">The sequence shown here is derived from an EMBL/GenBank/DDBJ whole genome shotgun (WGS) entry which is preliminary data.</text>
</comment>
<dbReference type="InterPro" id="IPR009875">
    <property type="entry name" value="PilZ_domain"/>
</dbReference>
<evidence type="ECO:0000259" key="1">
    <source>
        <dbReference type="Pfam" id="PF07238"/>
    </source>
</evidence>
<dbReference type="RefSeq" id="WP_289962050.1">
    <property type="nucleotide sequence ID" value="NZ_JAUEOZ010000001.1"/>
</dbReference>
<organism evidence="2 3">
    <name type="scientific">Vibrio agarivorans</name>
    <dbReference type="NCBI Taxonomy" id="153622"/>
    <lineage>
        <taxon>Bacteria</taxon>
        <taxon>Pseudomonadati</taxon>
        <taxon>Pseudomonadota</taxon>
        <taxon>Gammaproteobacteria</taxon>
        <taxon>Vibrionales</taxon>
        <taxon>Vibrionaceae</taxon>
        <taxon>Vibrio</taxon>
    </lineage>
</organism>
<dbReference type="Proteomes" id="UP001169719">
    <property type="component" value="Unassembled WGS sequence"/>
</dbReference>
<name>A0ABT7Y1Q0_9VIBR</name>
<dbReference type="Pfam" id="PF07238">
    <property type="entry name" value="PilZ"/>
    <property type="match status" value="1"/>
</dbReference>
<evidence type="ECO:0000313" key="3">
    <source>
        <dbReference type="Proteomes" id="UP001169719"/>
    </source>
</evidence>
<dbReference type="SUPFAM" id="SSF141371">
    <property type="entry name" value="PilZ domain-like"/>
    <property type="match status" value="1"/>
</dbReference>
<gene>
    <name evidence="2" type="ORF">QWJ08_11230</name>
</gene>
<keyword evidence="3" id="KW-1185">Reference proteome</keyword>
<proteinExistence type="predicted"/>
<dbReference type="Gene3D" id="2.40.10.220">
    <property type="entry name" value="predicted glycosyltransferase like domains"/>
    <property type="match status" value="1"/>
</dbReference>
<dbReference type="EMBL" id="JAUEOZ010000001">
    <property type="protein sequence ID" value="MDN2481961.1"/>
    <property type="molecule type" value="Genomic_DNA"/>
</dbReference>
<protein>
    <submittedName>
        <fullName evidence="2">PilZ domain-containing protein</fullName>
    </submittedName>
</protein>